<dbReference type="Proteomes" id="UP001172386">
    <property type="component" value="Unassembled WGS sequence"/>
</dbReference>
<evidence type="ECO:0000313" key="2">
    <source>
        <dbReference type="Proteomes" id="UP001172386"/>
    </source>
</evidence>
<dbReference type="EMBL" id="JAPDRQ010000026">
    <property type="protein sequence ID" value="KAJ9661001.1"/>
    <property type="molecule type" value="Genomic_DNA"/>
</dbReference>
<sequence>MVQIANLMSDTFSSFQFDGNMFEFLSFVVDYFAPLFLIASPVTSYADQILSIHRNKSSDGFSLDIPLIMLVASILKVFYWFGAYYDTSLLVQACLMIVMQTILLKVALDNRPPSGTRDGVQHRPFSAYTADSILEDIMAGKRPLNFWRWSTAKPYFQFLAYMTCTLLFVHVLLPFISRTPFYIALIGYVGLAIEAILPLPQILKNHNARSCKGFRLSVIINWLAGDTMKMSYFFLSKEIVPWPFKLCGIFQACCDTYLGLQFYMYGDGSTYRPLEMDQIGKPAVLA</sequence>
<reference evidence="1" key="1">
    <citation type="submission" date="2022-10" db="EMBL/GenBank/DDBJ databases">
        <title>Culturing micro-colonial fungi from biological soil crusts in the Mojave desert and describing Neophaeococcomyces mojavensis, and introducing the new genera and species Taxawa tesnikishii.</title>
        <authorList>
            <person name="Kurbessoian T."/>
            <person name="Stajich J.E."/>
        </authorList>
    </citation>
    <scope>NUCLEOTIDE SEQUENCE</scope>
    <source>
        <strain evidence="1">JES_112</strain>
    </source>
</reference>
<protein>
    <submittedName>
        <fullName evidence="1">Uncharacterized protein</fullName>
    </submittedName>
</protein>
<organism evidence="1 2">
    <name type="scientific">Neophaeococcomyces mojaviensis</name>
    <dbReference type="NCBI Taxonomy" id="3383035"/>
    <lineage>
        <taxon>Eukaryota</taxon>
        <taxon>Fungi</taxon>
        <taxon>Dikarya</taxon>
        <taxon>Ascomycota</taxon>
        <taxon>Pezizomycotina</taxon>
        <taxon>Eurotiomycetes</taxon>
        <taxon>Chaetothyriomycetidae</taxon>
        <taxon>Chaetothyriales</taxon>
        <taxon>Chaetothyriales incertae sedis</taxon>
        <taxon>Neophaeococcomyces</taxon>
    </lineage>
</organism>
<name>A0ACC3AET1_9EURO</name>
<gene>
    <name evidence="1" type="ORF">H2198_002160</name>
</gene>
<accession>A0ACC3AET1</accession>
<comment type="caution">
    <text evidence="1">The sequence shown here is derived from an EMBL/GenBank/DDBJ whole genome shotgun (WGS) entry which is preliminary data.</text>
</comment>
<proteinExistence type="predicted"/>
<evidence type="ECO:0000313" key="1">
    <source>
        <dbReference type="EMBL" id="KAJ9661001.1"/>
    </source>
</evidence>
<keyword evidence="2" id="KW-1185">Reference proteome</keyword>